<dbReference type="RefSeq" id="WP_163150437.1">
    <property type="nucleotide sequence ID" value="NZ_VKHP01000006.1"/>
</dbReference>
<keyword evidence="2" id="KW-1185">Reference proteome</keyword>
<dbReference type="Proteomes" id="UP000468531">
    <property type="component" value="Unassembled WGS sequence"/>
</dbReference>
<reference evidence="1 2" key="1">
    <citation type="journal article" date="2020" name="Arch. Microbiol.">
        <title>Bradyrhizobium uaiense sp. nov., a new highly efficient cowpea symbiont.</title>
        <authorList>
            <person name="Cabral Michel D."/>
            <person name="Azarias Guimaraes A."/>
            <person name="Martins da Costa E."/>
            <person name="Soares de Carvalho T."/>
            <person name="Balsanelli E."/>
            <person name="Willems A."/>
            <person name="Maltempi de Souza E."/>
            <person name="de Souza Moreira F.M."/>
        </authorList>
    </citation>
    <scope>NUCLEOTIDE SEQUENCE [LARGE SCALE GENOMIC DNA]</scope>
    <source>
        <strain evidence="1 2">UFLA 03-164</strain>
    </source>
</reference>
<comment type="caution">
    <text evidence="1">The sequence shown here is derived from an EMBL/GenBank/DDBJ whole genome shotgun (WGS) entry which is preliminary data.</text>
</comment>
<evidence type="ECO:0000313" key="2">
    <source>
        <dbReference type="Proteomes" id="UP000468531"/>
    </source>
</evidence>
<dbReference type="AlphaFoldDB" id="A0A6P1BAY5"/>
<gene>
    <name evidence="1" type="ORF">FNJ47_02855</name>
</gene>
<sequence length="72" mass="7798">MAPTQPAAPEPDSLAEAIAKIAGGFDRLQKSGLNRKAIVILLNDWTGVGKRDIERVLSGLADLPKVYCRPQR</sequence>
<accession>A0A6P1BAY5</accession>
<evidence type="ECO:0000313" key="1">
    <source>
        <dbReference type="EMBL" id="NEU94791.1"/>
    </source>
</evidence>
<dbReference type="EMBL" id="VKHP01000006">
    <property type="protein sequence ID" value="NEU94791.1"/>
    <property type="molecule type" value="Genomic_DNA"/>
</dbReference>
<protein>
    <submittedName>
        <fullName evidence="1">Uncharacterized protein</fullName>
    </submittedName>
</protein>
<organism evidence="1 2">
    <name type="scientific">Bradyrhizobium uaiense</name>
    <dbReference type="NCBI Taxonomy" id="2594946"/>
    <lineage>
        <taxon>Bacteria</taxon>
        <taxon>Pseudomonadati</taxon>
        <taxon>Pseudomonadota</taxon>
        <taxon>Alphaproteobacteria</taxon>
        <taxon>Hyphomicrobiales</taxon>
        <taxon>Nitrobacteraceae</taxon>
        <taxon>Bradyrhizobium</taxon>
    </lineage>
</organism>
<proteinExistence type="predicted"/>
<name>A0A6P1BAY5_9BRAD</name>